<dbReference type="SMART" id="SM00326">
    <property type="entry name" value="SH3"/>
    <property type="match status" value="2"/>
</dbReference>
<feature type="domain" description="SH3" evidence="4">
    <location>
        <begin position="1038"/>
        <end position="1097"/>
    </location>
</feature>
<evidence type="ECO:0000313" key="5">
    <source>
        <dbReference type="EMBL" id="CAD8683351.1"/>
    </source>
</evidence>
<dbReference type="PROSITE" id="PS50002">
    <property type="entry name" value="SH3"/>
    <property type="match status" value="2"/>
</dbReference>
<proteinExistence type="predicted"/>
<dbReference type="EMBL" id="HBFB01019865">
    <property type="protein sequence ID" value="CAD8683351.1"/>
    <property type="molecule type" value="Transcribed_RNA"/>
</dbReference>
<sequence length="1404" mass="146035">MAEQNSGGEDPVPTLNRFLQSTASKGEVLSYPENVLALAALKAPGDKPVPKEAIERQLARLLQYGSITINTVQPLLKALQPGAKESADDKSLVRVLYYLVQLVLGDGSAGTPLPVPPAKGAMVLPKAVDRFGPDVLSIAWSDLSNERSTFMRKQGAMRALAALAHASLTSRPDDPTYPAGVFVTLQSLLERIEEQRASKRSLMGMLAAQKMSMGSASMKKKNQVADFKSKMEMWGLLRLAFSAARVALSRSGISQVAAKALQGVAAGDPVCARHSLALAALVARDPQTSGSYIEQVGPLLRNNVDMAKGTGVLFPRAAASKEAGGAATASPSRPTVLREDGESTLNLRDTWARVYLARGCATAIQSGHVAGDISGAGAVFWEALVLLALADPSELVGMEAVKAMFGAPPPHPEQLKKRPAYLAHPELDPEGGAQPRVYAASWHMVMSVADQPPAVPGHALGPTHDALQAPNSNSDGGAGSVKGGGAATLFGHIASRLLFAMQSRSRALIAAACRAAGVLFEAHAWCMSLSGGQRVESEPVHRTLRVLQGYLTAAFNSEGLGACERAAAAEALVWAQLGPADDRSPLTPSQLLKVASHGGLGVQNIVKALFADPWPEPLVSSFLGCLIRRQRCAPALAAWCLELAGALVAAAPSRAARDMVQALWDASPGPLAARMAFELLGSPLPPVTQPPSTAPVEVKALATEEEGAYEGLRAFTAWWLGEHVNAIAGTVAWKPPNKASVKLPFMPTAGDAATVSGLPDVQLDALERLTLAAAVHSPLLHMAISHLQRAMLAGSWEVRVAAAQALAKVAVRSPEPYRVQAYSVLAGTVQPAPPPAGSSLGTGSSDVLGLACVVQPALEVLDAMYAGEMVVGQSCNTYGTDAKAWPKQALASVQRRHDWLVAMVTQRIGAVPKDVFFPLGRKSRLLLRPDDTPEPEAEEEEEDRTALDAAAAAAAAAAGEQPQYDQQYEDQYYDQQYYDQYDQYGGEYEADPLAKWQAGDYQDAGLKVAAVNFRPLDDEAASSATGQDYDGSSAADEDDVRWGTVLYAFSAEADEEVSVPGGARVKVHVDLGDWLHVSTVSGQQGLVPASYVQMDDTGGGADTHSLTSARSMAAPSASGAPPGGYQQEYQYGGASGGYDMFGNAADGYGGPSAYEDSRAAGVAYGAYGNDEDGGWQQKGGGGFDDFGAALAAAAQARADAQARAAALAAQMQQQASLQRSLSRSSTSSSFSAAQRSLQPSMSVASSVGGAYTSVGGASTAGYQAQVAAPTSTGGAGGFDGDASAWAGFDEPPAFGGAAASSVDTAYTYVPPQTQPSAATDIASASSFAAVGSPGRDVLDMAAQPPQAARAATALYDFPAEMENEVSVAVGDAMEVLGEAGDGWLQVRLADGRSGLVPANYVQLE</sequence>
<dbReference type="InterPro" id="IPR053296">
    <property type="entry name" value="TSET_member_tstB"/>
</dbReference>
<reference evidence="5" key="1">
    <citation type="submission" date="2021-01" db="EMBL/GenBank/DDBJ databases">
        <authorList>
            <person name="Corre E."/>
            <person name="Pelletier E."/>
            <person name="Niang G."/>
            <person name="Scheremetjew M."/>
            <person name="Finn R."/>
            <person name="Kale V."/>
            <person name="Holt S."/>
            <person name="Cochrane G."/>
            <person name="Meng A."/>
            <person name="Brown T."/>
            <person name="Cohen L."/>
        </authorList>
    </citation>
    <scope>NUCLEOTIDE SEQUENCE</scope>
    <source>
        <strain evidence="5">SAG 11-49</strain>
    </source>
</reference>
<dbReference type="Pfam" id="PF14604">
    <property type="entry name" value="SH3_9"/>
    <property type="match status" value="1"/>
</dbReference>
<accession>A0A7S0WTL6</accession>
<dbReference type="InterPro" id="IPR036028">
    <property type="entry name" value="SH3-like_dom_sf"/>
</dbReference>
<dbReference type="InterPro" id="IPR001452">
    <property type="entry name" value="SH3_domain"/>
</dbReference>
<dbReference type="CDD" id="cd00174">
    <property type="entry name" value="SH3"/>
    <property type="match status" value="1"/>
</dbReference>
<organism evidence="5">
    <name type="scientific">Chlamydomonas leiostraca</name>
    <dbReference type="NCBI Taxonomy" id="1034604"/>
    <lineage>
        <taxon>Eukaryota</taxon>
        <taxon>Viridiplantae</taxon>
        <taxon>Chlorophyta</taxon>
        <taxon>core chlorophytes</taxon>
        <taxon>Chlorophyceae</taxon>
        <taxon>CS clade</taxon>
        <taxon>Chlamydomonadales</taxon>
        <taxon>Chlamydomonadaceae</taxon>
        <taxon>Chlamydomonas</taxon>
    </lineage>
</organism>
<evidence type="ECO:0000256" key="3">
    <source>
        <dbReference type="SAM" id="MobiDB-lite"/>
    </source>
</evidence>
<dbReference type="Gene3D" id="2.30.30.40">
    <property type="entry name" value="SH3 Domains"/>
    <property type="match status" value="2"/>
</dbReference>
<feature type="region of interest" description="Disordered" evidence="3">
    <location>
        <begin position="1097"/>
        <end position="1126"/>
    </location>
</feature>
<dbReference type="PANTHER" id="PTHR48151">
    <property type="entry name" value="SH3 DOMAIN-CONTAINING PROTEIN"/>
    <property type="match status" value="1"/>
</dbReference>
<dbReference type="SUPFAM" id="SSF50044">
    <property type="entry name" value="SH3-domain"/>
    <property type="match status" value="2"/>
</dbReference>
<feature type="region of interest" description="Disordered" evidence="3">
    <location>
        <begin position="453"/>
        <end position="480"/>
    </location>
</feature>
<feature type="compositionally biased region" description="Low complexity" evidence="3">
    <location>
        <begin position="1108"/>
        <end position="1126"/>
    </location>
</feature>
<evidence type="ECO:0000256" key="1">
    <source>
        <dbReference type="ARBA" id="ARBA00022443"/>
    </source>
</evidence>
<gene>
    <name evidence="5" type="ORF">CLEI1391_LOCUS11182</name>
</gene>
<feature type="domain" description="SH3" evidence="4">
    <location>
        <begin position="1346"/>
        <end position="1404"/>
    </location>
</feature>
<evidence type="ECO:0000259" key="4">
    <source>
        <dbReference type="PROSITE" id="PS50002"/>
    </source>
</evidence>
<evidence type="ECO:0000256" key="2">
    <source>
        <dbReference type="PROSITE-ProRule" id="PRU00192"/>
    </source>
</evidence>
<name>A0A7S0WTL6_9CHLO</name>
<dbReference type="PANTHER" id="PTHR48151:SF3">
    <property type="entry name" value="SH3 DOMAIN-CONTAINING PROTEIN"/>
    <property type="match status" value="1"/>
</dbReference>
<keyword evidence="1 2" id="KW-0728">SH3 domain</keyword>
<protein>
    <recommendedName>
        <fullName evidence="4">SH3 domain-containing protein</fullName>
    </recommendedName>
</protein>